<dbReference type="EMBL" id="CAJOBI010031592">
    <property type="protein sequence ID" value="CAF4275751.1"/>
    <property type="molecule type" value="Genomic_DNA"/>
</dbReference>
<accession>A0A8S2T850</accession>
<comment type="caution">
    <text evidence="2">The sequence shown here is derived from an EMBL/GenBank/DDBJ whole genome shotgun (WGS) entry which is preliminary data.</text>
</comment>
<evidence type="ECO:0000313" key="4">
    <source>
        <dbReference type="Proteomes" id="UP000676336"/>
    </source>
</evidence>
<proteinExistence type="predicted"/>
<feature type="region of interest" description="Disordered" evidence="1">
    <location>
        <begin position="1"/>
        <end position="35"/>
    </location>
</feature>
<dbReference type="Proteomes" id="UP000676336">
    <property type="component" value="Unassembled WGS sequence"/>
</dbReference>
<name>A0A8S2T850_9BILA</name>
<dbReference type="EMBL" id="CAJOBI010031977">
    <property type="protein sequence ID" value="CAF4277843.1"/>
    <property type="molecule type" value="Genomic_DNA"/>
</dbReference>
<evidence type="ECO:0000256" key="1">
    <source>
        <dbReference type="SAM" id="MobiDB-lite"/>
    </source>
</evidence>
<organism evidence="2 4">
    <name type="scientific">Rotaria magnacalcarata</name>
    <dbReference type="NCBI Taxonomy" id="392030"/>
    <lineage>
        <taxon>Eukaryota</taxon>
        <taxon>Metazoa</taxon>
        <taxon>Spiralia</taxon>
        <taxon>Gnathifera</taxon>
        <taxon>Rotifera</taxon>
        <taxon>Eurotatoria</taxon>
        <taxon>Bdelloidea</taxon>
        <taxon>Philodinida</taxon>
        <taxon>Philodinidae</taxon>
        <taxon>Rotaria</taxon>
    </lineage>
</organism>
<gene>
    <name evidence="2" type="ORF">SMN809_LOCUS25034</name>
    <name evidence="3" type="ORF">SMN809_LOCUS25127</name>
</gene>
<protein>
    <submittedName>
        <fullName evidence="2">Uncharacterized protein</fullName>
    </submittedName>
</protein>
<evidence type="ECO:0000313" key="2">
    <source>
        <dbReference type="EMBL" id="CAF4275751.1"/>
    </source>
</evidence>
<evidence type="ECO:0000313" key="3">
    <source>
        <dbReference type="EMBL" id="CAF4277843.1"/>
    </source>
</evidence>
<feature type="compositionally biased region" description="Low complexity" evidence="1">
    <location>
        <begin position="1"/>
        <end position="14"/>
    </location>
</feature>
<feature type="non-terminal residue" evidence="2">
    <location>
        <position position="1"/>
    </location>
</feature>
<dbReference type="AlphaFoldDB" id="A0A8S2T850"/>
<sequence>PRSQSNRYHNNNYDNRYHNHRDRSRSPPPHYDRRR</sequence>
<reference evidence="2" key="1">
    <citation type="submission" date="2021-02" db="EMBL/GenBank/DDBJ databases">
        <authorList>
            <person name="Nowell W R."/>
        </authorList>
    </citation>
    <scope>NUCLEOTIDE SEQUENCE</scope>
</reference>